<dbReference type="Pfam" id="PF00575">
    <property type="entry name" value="S1"/>
    <property type="match status" value="1"/>
</dbReference>
<evidence type="ECO:0000313" key="3">
    <source>
        <dbReference type="EMBL" id="VFQ64596.1"/>
    </source>
</evidence>
<dbReference type="InterPro" id="IPR012340">
    <property type="entry name" value="NA-bd_OB-fold"/>
</dbReference>
<dbReference type="InterPro" id="IPR003029">
    <property type="entry name" value="S1_domain"/>
</dbReference>
<dbReference type="PANTHER" id="PTHR47559:SF1">
    <property type="entry name" value="OS03G0844900 PROTEIN"/>
    <property type="match status" value="1"/>
</dbReference>
<dbReference type="Proteomes" id="UP000595140">
    <property type="component" value="Unassembled WGS sequence"/>
</dbReference>
<dbReference type="AlphaFoldDB" id="A0A484KR86"/>
<accession>A0A484KR86</accession>
<dbReference type="EMBL" id="OOIL02000416">
    <property type="protein sequence ID" value="VFQ64596.1"/>
    <property type="molecule type" value="Genomic_DNA"/>
</dbReference>
<dbReference type="SMART" id="SM00316">
    <property type="entry name" value="S1"/>
    <property type="match status" value="1"/>
</dbReference>
<protein>
    <recommendedName>
        <fullName evidence="1">S1 motif domain-containing protein</fullName>
    </recommendedName>
</protein>
<sequence length="208" mass="23549">MWAKFSSQIKIGDIFEGRVRFVEDFGALVGLRFPDGFYHLAGFVHASEVSWDTIHDARDVLTKGDVVRVKVLKIDSEKSRISLSIKQLEDDPLLETLDKVIPQDSLLYPSTSSPKDSVRIEPLPGIGTIIEELMQEDGIHDVKLRRQGVEKRVVSQGLQLWISNEPQVGEKFTMLARAGRQVQEIQLTTSLNQEGIKMALQRVLERIR</sequence>
<dbReference type="Gene3D" id="2.40.50.140">
    <property type="entry name" value="Nucleic acid-binding proteins"/>
    <property type="match status" value="1"/>
</dbReference>
<organism evidence="3 4">
    <name type="scientific">Cuscuta campestris</name>
    <dbReference type="NCBI Taxonomy" id="132261"/>
    <lineage>
        <taxon>Eukaryota</taxon>
        <taxon>Viridiplantae</taxon>
        <taxon>Streptophyta</taxon>
        <taxon>Embryophyta</taxon>
        <taxon>Tracheophyta</taxon>
        <taxon>Spermatophyta</taxon>
        <taxon>Magnoliopsida</taxon>
        <taxon>eudicotyledons</taxon>
        <taxon>Gunneridae</taxon>
        <taxon>Pentapetalae</taxon>
        <taxon>asterids</taxon>
        <taxon>lamiids</taxon>
        <taxon>Solanales</taxon>
        <taxon>Convolvulaceae</taxon>
        <taxon>Cuscuteae</taxon>
        <taxon>Cuscuta</taxon>
        <taxon>Cuscuta subgen. Grammica</taxon>
        <taxon>Cuscuta sect. Cleistogrammica</taxon>
    </lineage>
</organism>
<reference evidence="3 4" key="1">
    <citation type="submission" date="2018-04" db="EMBL/GenBank/DDBJ databases">
        <authorList>
            <person name="Vogel A."/>
        </authorList>
    </citation>
    <scope>NUCLEOTIDE SEQUENCE [LARGE SCALE GENOMIC DNA]</scope>
</reference>
<evidence type="ECO:0000259" key="1">
    <source>
        <dbReference type="PROSITE" id="PS50126"/>
    </source>
</evidence>
<feature type="domain" description="S1 motif" evidence="1">
    <location>
        <begin position="12"/>
        <end position="86"/>
    </location>
</feature>
<dbReference type="SUPFAM" id="SSF50249">
    <property type="entry name" value="Nucleic acid-binding proteins"/>
    <property type="match status" value="1"/>
</dbReference>
<dbReference type="OrthoDB" id="412781at2759"/>
<dbReference type="PANTHER" id="PTHR47559">
    <property type="entry name" value="OS03G0844900 PROTEIN"/>
    <property type="match status" value="1"/>
</dbReference>
<dbReference type="EMBL" id="OOIL02000416">
    <property type="protein sequence ID" value="VFQ64575.1"/>
    <property type="molecule type" value="Genomic_DNA"/>
</dbReference>
<proteinExistence type="predicted"/>
<dbReference type="InterPro" id="IPR052757">
    <property type="entry name" value="Ribosomal_protein_S1"/>
</dbReference>
<evidence type="ECO:0000313" key="2">
    <source>
        <dbReference type="EMBL" id="VFQ64575.1"/>
    </source>
</evidence>
<evidence type="ECO:0000313" key="4">
    <source>
        <dbReference type="Proteomes" id="UP000595140"/>
    </source>
</evidence>
<dbReference type="GO" id="GO:0003676">
    <property type="term" value="F:nucleic acid binding"/>
    <property type="evidence" value="ECO:0007669"/>
    <property type="project" value="InterPro"/>
</dbReference>
<dbReference type="PROSITE" id="PS50126">
    <property type="entry name" value="S1"/>
    <property type="match status" value="1"/>
</dbReference>
<keyword evidence="4" id="KW-1185">Reference proteome</keyword>
<gene>
    <name evidence="2" type="ORF">CCAM_LOCUS6351</name>
    <name evidence="3" type="ORF">CCAM_LOCUS6372</name>
</gene>
<name>A0A484KR86_9ASTE</name>